<reference evidence="2 3" key="1">
    <citation type="journal article" date="2018" name="Elife">
        <title>Functional genomics of lipid metabolism in the oleaginous yeast Rhodosporidium toruloides.</title>
        <authorList>
            <person name="Coradetti S.T."/>
            <person name="Pinel D."/>
            <person name="Geiselman G."/>
            <person name="Ito M."/>
            <person name="Mondo S."/>
            <person name="Reilly M.C."/>
            <person name="Cheng Y.F."/>
            <person name="Bauer S."/>
            <person name="Grigoriev I."/>
            <person name="Gladden J.M."/>
            <person name="Simmons B.A."/>
            <person name="Brem R."/>
            <person name="Arkin A.P."/>
            <person name="Skerker J.M."/>
        </authorList>
    </citation>
    <scope>NUCLEOTIDE SEQUENCE [LARGE SCALE GENOMIC DNA]</scope>
    <source>
        <strain evidence="2 3">NBRC 0880</strain>
    </source>
</reference>
<dbReference type="GO" id="GO:0051865">
    <property type="term" value="P:protein autoubiquitination"/>
    <property type="evidence" value="ECO:0007669"/>
    <property type="project" value="TreeGrafter"/>
</dbReference>
<dbReference type="GO" id="GO:0031624">
    <property type="term" value="F:ubiquitin conjugating enzyme binding"/>
    <property type="evidence" value="ECO:0007669"/>
    <property type="project" value="TreeGrafter"/>
</dbReference>
<dbReference type="GO" id="GO:0061630">
    <property type="term" value="F:ubiquitin protein ligase activity"/>
    <property type="evidence" value="ECO:0007669"/>
    <property type="project" value="TreeGrafter"/>
</dbReference>
<feature type="region of interest" description="Disordered" evidence="1">
    <location>
        <begin position="133"/>
        <end position="160"/>
    </location>
</feature>
<dbReference type="OrthoDB" id="66510at2759"/>
<comment type="caution">
    <text evidence="2">The sequence shown here is derived from an EMBL/GenBank/DDBJ whole genome shotgun (WGS) entry which is preliminary data.</text>
</comment>
<organism evidence="2 3">
    <name type="scientific">Rhodotorula toruloides</name>
    <name type="common">Yeast</name>
    <name type="synonym">Rhodosporidium toruloides</name>
    <dbReference type="NCBI Taxonomy" id="5286"/>
    <lineage>
        <taxon>Eukaryota</taxon>
        <taxon>Fungi</taxon>
        <taxon>Dikarya</taxon>
        <taxon>Basidiomycota</taxon>
        <taxon>Pucciniomycotina</taxon>
        <taxon>Microbotryomycetes</taxon>
        <taxon>Sporidiobolales</taxon>
        <taxon>Sporidiobolaceae</taxon>
        <taxon>Rhodotorula</taxon>
    </lineage>
</organism>
<dbReference type="GO" id="GO:0005829">
    <property type="term" value="C:cytosol"/>
    <property type="evidence" value="ECO:0007669"/>
    <property type="project" value="TreeGrafter"/>
</dbReference>
<dbReference type="Pfam" id="PF09814">
    <property type="entry name" value="HECT_2"/>
    <property type="match status" value="1"/>
</dbReference>
<dbReference type="GO" id="GO:0000209">
    <property type="term" value="P:protein polyubiquitination"/>
    <property type="evidence" value="ECO:0007669"/>
    <property type="project" value="TreeGrafter"/>
</dbReference>
<dbReference type="GO" id="GO:0030332">
    <property type="term" value="F:cyclin binding"/>
    <property type="evidence" value="ECO:0007669"/>
    <property type="project" value="TreeGrafter"/>
</dbReference>
<feature type="region of interest" description="Disordered" evidence="1">
    <location>
        <begin position="430"/>
        <end position="457"/>
    </location>
</feature>
<feature type="region of interest" description="Disordered" evidence="1">
    <location>
        <begin position="509"/>
        <end position="544"/>
    </location>
</feature>
<dbReference type="EMBL" id="LCTV02000016">
    <property type="protein sequence ID" value="PRQ70228.1"/>
    <property type="molecule type" value="Genomic_DNA"/>
</dbReference>
<dbReference type="GO" id="GO:0006513">
    <property type="term" value="P:protein monoubiquitination"/>
    <property type="evidence" value="ECO:0007669"/>
    <property type="project" value="TreeGrafter"/>
</dbReference>
<protein>
    <submittedName>
        <fullName evidence="2">HECT-like Ubiquitin-conjugating enzyme (E2)-binding-domain containing protein</fullName>
    </submittedName>
</protein>
<dbReference type="Proteomes" id="UP000239560">
    <property type="component" value="Unassembled WGS sequence"/>
</dbReference>
<gene>
    <name evidence="2" type="ORF">AAT19DRAFT_11460</name>
</gene>
<evidence type="ECO:0000313" key="3">
    <source>
        <dbReference type="Proteomes" id="UP000239560"/>
    </source>
</evidence>
<evidence type="ECO:0000313" key="2">
    <source>
        <dbReference type="EMBL" id="PRQ70228.1"/>
    </source>
</evidence>
<feature type="region of interest" description="Disordered" evidence="1">
    <location>
        <begin position="267"/>
        <end position="292"/>
    </location>
</feature>
<dbReference type="GO" id="GO:0043161">
    <property type="term" value="P:proteasome-mediated ubiquitin-dependent protein catabolic process"/>
    <property type="evidence" value="ECO:0007669"/>
    <property type="project" value="TreeGrafter"/>
</dbReference>
<accession>A0A2S9ZWU9</accession>
<dbReference type="AlphaFoldDB" id="A0A2S9ZWU9"/>
<dbReference type="PANTHER" id="PTHR31531:SF2">
    <property type="entry name" value="E3 UBIQUITIN-PROTEIN LIGASE E3D"/>
    <property type="match status" value="1"/>
</dbReference>
<name>A0A2S9ZWU9_RHOTO</name>
<sequence length="1144" mass="124759">MATLQRPLAATPLAHAPESTAPAQAFDPTAVPRPPAGLAATADRDALGDEREEEGDLIDLGQERLFTGSRTRRDKVEEGASDEANGARQAQGGTGTLSERTERSQELLGSLGAARHAFLFALNGLVQECLGGASSAQQSPRPDQATSSNDAPPGFDSTLRRHSLAVPTPSQMASQQPDILLTTVLDTLRAHDPTTSSASPVMLSVERASPLLGSRRQMTTPNSALIQELQTRVEAAANDSLPPTEAELAPTLASLLSCIERLSSITQSSDTYTRPTSSASPSRPPSMAFVDGSTPSAVYEALEQEAAALSESSRDQQLPHGVVGAAREVEQAERDLLWGRVFDLSERVKLLSRQRVEALERDGAEDWMRTPQDASQDTKFRADSLYEESLSDLPRYSHDLDSTQQNSHLPPAYYHDFVTDDKKGILAVDGGDGVTDLRRSSTSAPRTRQRKVSGAHNEKMQRDFENVTSAIERLYLVSPQLANQRVEPDRRALRERQLAKLGNAIERLSQGRLENQRAVPSPAMDEDGQESTPQSRATSRRAREQRAFDRLLDQIDKAASRTLADQRVELSGKRREILNLDTAKNDFEPLSDKYEARRREYILSHTGKGRLASQDAILRPSGVVAPFPRPAPELEESVTFGEFLEEEYGFNRPRSHSLPTNALEREKPEAVGEKGSLRVGLLKKGQGGIGLGMLDTGVTSSTAADYEVLDVPQVDWIAEESRNLGTLVVTFWPRSSHKSDSAAFEVVAVESSAILVAVKGQKTASRVALPCRVVPQQATVQLVGSVCEVKLVTLGSTSPTKSRSDLEIHSPLSTDELRATSPTSFRCATCDAELANTSTVSRWNALPSEYWAELLDAWMCHQDQKLSDDLIAKGKGIKPRPDEVLVATSYVLLPRELTSNWTAPEQAETESIDPLPKQLSCSRSRCEGYIGRDTDTFFLPQPAKANNGDYLHAAHCVSCDALVGSHVLPADGNTSESTTVRLLKYATYPASSDTARPAPPRHTLSTYLTADMLETGQAHACHRFILEDAQTEQAKLLLWFFNPSIRLSFSSSTADANSLLSPSDSSASPSLVSRSMNSVKVFYAVVQNDNTAVCGTFVSAKHERIPYPLSVIQRLTSLLQASTLVYPFAKRKFGELDIGFLERL</sequence>
<evidence type="ECO:0000256" key="1">
    <source>
        <dbReference type="SAM" id="MobiDB-lite"/>
    </source>
</evidence>
<feature type="compositionally biased region" description="Polar residues" evidence="1">
    <location>
        <begin position="134"/>
        <end position="150"/>
    </location>
</feature>
<dbReference type="PANTHER" id="PTHR31531">
    <property type="entry name" value="E3 UBIQUITIN-PROTEIN LIGASE E3D FAMILY MEMBER"/>
    <property type="match status" value="1"/>
</dbReference>
<dbReference type="InterPro" id="IPR019193">
    <property type="entry name" value="UBQ-conj_enz_E2-bd_prot"/>
</dbReference>
<feature type="region of interest" description="Disordered" evidence="1">
    <location>
        <begin position="1"/>
        <end position="103"/>
    </location>
</feature>
<proteinExistence type="predicted"/>
<dbReference type="GO" id="GO:0000151">
    <property type="term" value="C:ubiquitin ligase complex"/>
    <property type="evidence" value="ECO:0007669"/>
    <property type="project" value="TreeGrafter"/>
</dbReference>
<dbReference type="GO" id="GO:0005634">
    <property type="term" value="C:nucleus"/>
    <property type="evidence" value="ECO:0007669"/>
    <property type="project" value="TreeGrafter"/>
</dbReference>